<dbReference type="Gramene" id="ERN16607">
    <property type="protein sequence ID" value="ERN16607"/>
    <property type="gene ID" value="AMTR_s00051p00024130"/>
</dbReference>
<organism evidence="2 3">
    <name type="scientific">Amborella trichopoda</name>
    <dbReference type="NCBI Taxonomy" id="13333"/>
    <lineage>
        <taxon>Eukaryota</taxon>
        <taxon>Viridiplantae</taxon>
        <taxon>Streptophyta</taxon>
        <taxon>Embryophyta</taxon>
        <taxon>Tracheophyta</taxon>
        <taxon>Spermatophyta</taxon>
        <taxon>Magnoliopsida</taxon>
        <taxon>Amborellales</taxon>
        <taxon>Amborellaceae</taxon>
        <taxon>Amborella</taxon>
    </lineage>
</organism>
<accession>U5D5B4</accession>
<evidence type="ECO:0000313" key="3">
    <source>
        <dbReference type="Proteomes" id="UP000017836"/>
    </source>
</evidence>
<dbReference type="AlphaFoldDB" id="U5D5B4"/>
<keyword evidence="3" id="KW-1185">Reference proteome</keyword>
<dbReference type="Proteomes" id="UP000017836">
    <property type="component" value="Unassembled WGS sequence"/>
</dbReference>
<reference evidence="3" key="1">
    <citation type="journal article" date="2013" name="Science">
        <title>The Amborella genome and the evolution of flowering plants.</title>
        <authorList>
            <consortium name="Amborella Genome Project"/>
        </authorList>
    </citation>
    <scope>NUCLEOTIDE SEQUENCE [LARGE SCALE GENOMIC DNA]</scope>
</reference>
<dbReference type="HOGENOM" id="CLU_1130399_0_0_1"/>
<evidence type="ECO:0000313" key="2">
    <source>
        <dbReference type="EMBL" id="ERN16607.1"/>
    </source>
</evidence>
<evidence type="ECO:0000256" key="1">
    <source>
        <dbReference type="SAM" id="MobiDB-lite"/>
    </source>
</evidence>
<protein>
    <submittedName>
        <fullName evidence="2">Uncharacterized protein</fullName>
    </submittedName>
</protein>
<gene>
    <name evidence="2" type="ORF">AMTR_s00051p00024130</name>
</gene>
<name>U5D5B4_AMBTC</name>
<feature type="region of interest" description="Disordered" evidence="1">
    <location>
        <begin position="52"/>
        <end position="77"/>
    </location>
</feature>
<dbReference type="EMBL" id="KI392418">
    <property type="protein sequence ID" value="ERN16607.1"/>
    <property type="molecule type" value="Genomic_DNA"/>
</dbReference>
<proteinExistence type="predicted"/>
<feature type="region of interest" description="Disordered" evidence="1">
    <location>
        <begin position="186"/>
        <end position="211"/>
    </location>
</feature>
<sequence>MVKKSTHFNIRIEDFIIPASDCLSLGSWVLSRPVTLAFLMCGGSTTHTRAYAPPGSRSNLRCATRPPPTALPNSLATKPPVTLNRVATRPPDPFYLTHRRPSHQLLYTSGHKATHLLTFALTDSLIIGHTSQGGSKATHTLSHTPMGGLAIGAPLKRWLLNHPFSTKAPHRWPSRWCSSTGWPQVHPPSIASHQQPNCQHPLKRQPQGHSFPHLHSPHRHRGLAIGAHTHVAATKQLALHSHSPAA</sequence>